<accession>A0A6S6QH94</accession>
<feature type="transmembrane region" description="Helical" evidence="1">
    <location>
        <begin position="356"/>
        <end position="378"/>
    </location>
</feature>
<proteinExistence type="predicted"/>
<reference evidence="3 4" key="1">
    <citation type="submission" date="2020-08" db="EMBL/GenBank/DDBJ databases">
        <title>Genome sequence of Rhizobiales bacterium strain IZ6.</title>
        <authorList>
            <person name="Nakai R."/>
            <person name="Naganuma T."/>
        </authorList>
    </citation>
    <scope>NUCLEOTIDE SEQUENCE [LARGE SCALE GENOMIC DNA]</scope>
    <source>
        <strain evidence="3 4">IZ6</strain>
    </source>
</reference>
<feature type="transmembrane region" description="Helical" evidence="1">
    <location>
        <begin position="583"/>
        <end position="613"/>
    </location>
</feature>
<keyword evidence="1" id="KW-0812">Transmembrane</keyword>
<keyword evidence="1" id="KW-0472">Membrane</keyword>
<feature type="transmembrane region" description="Helical" evidence="1">
    <location>
        <begin position="390"/>
        <end position="406"/>
    </location>
</feature>
<sequence>MDFSLLQQAGPALVQLLTGPHLIYLLVGVGIGMIVGILPGIGGLAGMALILPFIFGMEPGPALAVMVGLCSVTATSDTFSSVLIGVPGGSGAAATVLDGFPMTRRGEAARALSAAFAASLVGGLIGAFVLTFAFVAAHPILLAIGFAEQLMLIVLAMTLVGMLTGANAVKGLASCALGLLIGTIGSAQATGEYRFTFDTLYLSEGVPLVIVALGAFALPEIVDILRQHHSIAEKELSRSGWLTGIRDVIKNIGLVIRCSALGALTGILPGLGGGVVGWISYAHTVQTSKDRSQFGKGDVRGVIGPESANNAKDGADLIPTLLFGIPSSGTMALFLGGLMVIGVTPGRSLFTNHADLIYLIIWSLAIANVLATVISMALARPISSLTRIRFTLIAPFIIVTVFMSAYQAKEDWGDMVAVLLVGVVGMYMRRFGWSRAALLIGLVLSQRLESSLYRAVQIYGWDIFLRPISLIILAIAAFSLFVAIRAQSRTSGEDREITDASAKTVVPQLAFVAVLLAFVVAMAVDAMRLKFLANVFPLSVASIAIILLLITAVRMFRRSAAPGLLFDADAELIAENSGTKATFYLVGLLAALPALSIVIGFYFAAPLYTLVFLRTIAKTSWLKGAVMAAGLALFLTLVEVILQTDFAPGLLQELITGKW</sequence>
<feature type="transmembrane region" description="Helical" evidence="1">
    <location>
        <begin position="321"/>
        <end position="344"/>
    </location>
</feature>
<organism evidence="3 4">
    <name type="scientific">Terrihabitans soli</name>
    <dbReference type="NCBI Taxonomy" id="708113"/>
    <lineage>
        <taxon>Bacteria</taxon>
        <taxon>Pseudomonadati</taxon>
        <taxon>Pseudomonadota</taxon>
        <taxon>Alphaproteobacteria</taxon>
        <taxon>Hyphomicrobiales</taxon>
        <taxon>Terrihabitans</taxon>
    </lineage>
</organism>
<keyword evidence="4" id="KW-1185">Reference proteome</keyword>
<dbReference type="AlphaFoldDB" id="A0A6S6QH94"/>
<feature type="transmembrane region" description="Helical" evidence="1">
    <location>
        <begin position="168"/>
        <end position="187"/>
    </location>
</feature>
<name>A0A6S6QH94_9HYPH</name>
<evidence type="ECO:0000256" key="1">
    <source>
        <dbReference type="SAM" id="Phobius"/>
    </source>
</evidence>
<gene>
    <name evidence="3" type="ORF">IZ6_12780</name>
</gene>
<dbReference type="EMBL" id="AP023361">
    <property type="protein sequence ID" value="BCJ90543.1"/>
    <property type="molecule type" value="Genomic_DNA"/>
</dbReference>
<dbReference type="Pfam" id="PF01970">
    <property type="entry name" value="TctA"/>
    <property type="match status" value="1"/>
</dbReference>
<dbReference type="PANTHER" id="PTHR35342">
    <property type="entry name" value="TRICARBOXYLIC TRANSPORT PROTEIN"/>
    <property type="match status" value="1"/>
</dbReference>
<protein>
    <submittedName>
        <fullName evidence="3">Membrane protein</fullName>
    </submittedName>
</protein>
<keyword evidence="1" id="KW-1133">Transmembrane helix</keyword>
<feature type="transmembrane region" description="Helical" evidence="1">
    <location>
        <begin position="199"/>
        <end position="218"/>
    </location>
</feature>
<dbReference type="PANTHER" id="PTHR35342:SF5">
    <property type="entry name" value="TRICARBOXYLIC TRANSPORT PROTEIN"/>
    <property type="match status" value="1"/>
</dbReference>
<feature type="transmembrane region" description="Helical" evidence="1">
    <location>
        <begin position="531"/>
        <end position="556"/>
    </location>
</feature>
<dbReference type="RefSeq" id="WP_222877167.1">
    <property type="nucleotide sequence ID" value="NZ_AP023361.1"/>
</dbReference>
<evidence type="ECO:0000259" key="2">
    <source>
        <dbReference type="Pfam" id="PF01970"/>
    </source>
</evidence>
<feature type="transmembrane region" description="Helical" evidence="1">
    <location>
        <begin position="111"/>
        <end position="134"/>
    </location>
</feature>
<dbReference type="Proteomes" id="UP000515317">
    <property type="component" value="Chromosome"/>
</dbReference>
<feature type="transmembrane region" description="Helical" evidence="1">
    <location>
        <begin position="140"/>
        <end position="161"/>
    </location>
</feature>
<dbReference type="InterPro" id="IPR002823">
    <property type="entry name" value="DUF112_TM"/>
</dbReference>
<evidence type="ECO:0000313" key="3">
    <source>
        <dbReference type="EMBL" id="BCJ90543.1"/>
    </source>
</evidence>
<feature type="transmembrane region" description="Helical" evidence="1">
    <location>
        <begin position="22"/>
        <end position="55"/>
    </location>
</feature>
<feature type="transmembrane region" description="Helical" evidence="1">
    <location>
        <begin position="504"/>
        <end position="524"/>
    </location>
</feature>
<feature type="transmembrane region" description="Helical" evidence="1">
    <location>
        <begin position="625"/>
        <end position="642"/>
    </location>
</feature>
<feature type="domain" description="DUF112" evidence="2">
    <location>
        <begin position="22"/>
        <end position="439"/>
    </location>
</feature>
<dbReference type="KEGG" id="tso:IZ6_12780"/>
<feature type="transmembrane region" description="Helical" evidence="1">
    <location>
        <begin position="463"/>
        <end position="484"/>
    </location>
</feature>
<evidence type="ECO:0000313" key="4">
    <source>
        <dbReference type="Proteomes" id="UP000515317"/>
    </source>
</evidence>